<reference evidence="2 3" key="1">
    <citation type="journal article" date="2021" name="BMC Biol.">
        <title>Horizontally acquired antibacterial genes associated with adaptive radiation of ladybird beetles.</title>
        <authorList>
            <person name="Li H.S."/>
            <person name="Tang X.F."/>
            <person name="Huang Y.H."/>
            <person name="Xu Z.Y."/>
            <person name="Chen M.L."/>
            <person name="Du X.Y."/>
            <person name="Qiu B.Y."/>
            <person name="Chen P.T."/>
            <person name="Zhang W."/>
            <person name="Slipinski A."/>
            <person name="Escalona H.E."/>
            <person name="Waterhouse R.M."/>
            <person name="Zwick A."/>
            <person name="Pang H."/>
        </authorList>
    </citation>
    <scope>NUCLEOTIDE SEQUENCE [LARGE SCALE GENOMIC DNA]</scope>
    <source>
        <strain evidence="2">SYSU2018</strain>
    </source>
</reference>
<accession>A0ABD2NQ82</accession>
<gene>
    <name evidence="2" type="ORF">HHI36_003979</name>
</gene>
<feature type="region of interest" description="Disordered" evidence="1">
    <location>
        <begin position="216"/>
        <end position="280"/>
    </location>
</feature>
<sequence length="476" mass="52979">MVDEFVNNVNSSLKHKQDKERLKGIIARIESYDIVDSKDDDIEKLLKKDKTLTQFDLNRPMLNCPIERKRHLLLEGDLKLKDSGASKMEVHCFLLTDMLLICKPSTKKGGATMRVVRQPYLVDRLIVSELNKETPSLGFIYKNEFDMAVAAFILQNNDAKKIKGWKDGILKAQTLYSQAKQMSYMEESLDADISIDNLESDYHSLQLAPRSPLATSSRASRVSSLAHSHSGSVEMNDQSSVGSAKDPSKAISVEADRTGSISSDEGVQPLPPDKSPVSQKNSFKNRLFHKTPNTLSVQPFNNLGQSLPNLSLGSPNVGSFSLCLNNQNTLSVPSNKTGSHLLSPTQRGISYPPPSPTRANLRRGLAISQNKNPPLIKTRHLSSSASCSQQIPASNDFDVPVIAGVSQADDHCESFSRGQHRQAMKRSYRNDKRYHTAGVVDDIKRDHNRDASIHKRLSWNCNSLEQRPINEDHDHT</sequence>
<dbReference type="PANTHER" id="PTHR13217:SF11">
    <property type="entry name" value="PLECKSTRIN HOMOLOGY DOMAIN-CONTAINING FAMILY G MEMBER 5"/>
    <property type="match status" value="1"/>
</dbReference>
<dbReference type="SUPFAM" id="SSF50729">
    <property type="entry name" value="PH domain-like"/>
    <property type="match status" value="1"/>
</dbReference>
<keyword evidence="3" id="KW-1185">Reference proteome</keyword>
<dbReference type="Proteomes" id="UP001516400">
    <property type="component" value="Unassembled WGS sequence"/>
</dbReference>
<dbReference type="InterPro" id="IPR040181">
    <property type="entry name" value="PKHG5/7"/>
</dbReference>
<dbReference type="CDD" id="cd13244">
    <property type="entry name" value="PH_PLEKHG5_G6"/>
    <property type="match status" value="1"/>
</dbReference>
<proteinExistence type="predicted"/>
<evidence type="ECO:0000313" key="3">
    <source>
        <dbReference type="Proteomes" id="UP001516400"/>
    </source>
</evidence>
<comment type="caution">
    <text evidence="2">The sequence shown here is derived from an EMBL/GenBank/DDBJ whole genome shotgun (WGS) entry which is preliminary data.</text>
</comment>
<feature type="region of interest" description="Disordered" evidence="1">
    <location>
        <begin position="337"/>
        <end position="356"/>
    </location>
</feature>
<dbReference type="EMBL" id="JABFTP020000144">
    <property type="protein sequence ID" value="KAL3280744.1"/>
    <property type="molecule type" value="Genomic_DNA"/>
</dbReference>
<dbReference type="InterPro" id="IPR011993">
    <property type="entry name" value="PH-like_dom_sf"/>
</dbReference>
<dbReference type="PANTHER" id="PTHR13217">
    <property type="entry name" value="PLECKSTRIN HOMOLOGY DOMAIN-CONTAINING FAMILY G MEMBER 7"/>
    <property type="match status" value="1"/>
</dbReference>
<evidence type="ECO:0000313" key="2">
    <source>
        <dbReference type="EMBL" id="KAL3280744.1"/>
    </source>
</evidence>
<name>A0ABD2NQ82_9CUCU</name>
<dbReference type="Gene3D" id="2.30.29.30">
    <property type="entry name" value="Pleckstrin-homology domain (PH domain)/Phosphotyrosine-binding domain (PTB)"/>
    <property type="match status" value="1"/>
</dbReference>
<evidence type="ECO:0000256" key="1">
    <source>
        <dbReference type="SAM" id="MobiDB-lite"/>
    </source>
</evidence>
<feature type="compositionally biased region" description="Polar residues" evidence="1">
    <location>
        <begin position="337"/>
        <end position="348"/>
    </location>
</feature>
<organism evidence="2 3">
    <name type="scientific">Cryptolaemus montrouzieri</name>
    <dbReference type="NCBI Taxonomy" id="559131"/>
    <lineage>
        <taxon>Eukaryota</taxon>
        <taxon>Metazoa</taxon>
        <taxon>Ecdysozoa</taxon>
        <taxon>Arthropoda</taxon>
        <taxon>Hexapoda</taxon>
        <taxon>Insecta</taxon>
        <taxon>Pterygota</taxon>
        <taxon>Neoptera</taxon>
        <taxon>Endopterygota</taxon>
        <taxon>Coleoptera</taxon>
        <taxon>Polyphaga</taxon>
        <taxon>Cucujiformia</taxon>
        <taxon>Coccinelloidea</taxon>
        <taxon>Coccinellidae</taxon>
        <taxon>Scymninae</taxon>
        <taxon>Scymnini</taxon>
        <taxon>Cryptolaemus</taxon>
    </lineage>
</organism>
<dbReference type="AlphaFoldDB" id="A0ABD2NQ82"/>
<feature type="compositionally biased region" description="Polar residues" evidence="1">
    <location>
        <begin position="216"/>
        <end position="242"/>
    </location>
</feature>
<evidence type="ECO:0008006" key="4">
    <source>
        <dbReference type="Google" id="ProtNLM"/>
    </source>
</evidence>
<protein>
    <recommendedName>
        <fullName evidence="4">PH domain-containing protein</fullName>
    </recommendedName>
</protein>